<sequence length="239" mass="27934">MVSYSIDEYGNVLKKGELQDDKNQNEIDLAKKQNQHAHQRSFLHLKGVALAMIANESSEKVEVRKLENRNPNNVIDEFGQEEHDDQSFVQFEEEQEKEIHIFDKIDKQGEKEKRKKLNKDQNKPTELISKEEKGNQQKEQSEIKEKLKEDQNKERIDQNEIDRNGYIALLNEELENDEKQFVNENKDIKGKNGSDTMAKGGAVTDKIGDQLQSLYNYFNNPNEIVDRHPEQFRAGIYKK</sequence>
<dbReference type="Proteomes" id="UP000324800">
    <property type="component" value="Unassembled WGS sequence"/>
</dbReference>
<protein>
    <submittedName>
        <fullName evidence="2">Uncharacterized protein</fullName>
    </submittedName>
</protein>
<evidence type="ECO:0000256" key="1">
    <source>
        <dbReference type="SAM" id="MobiDB-lite"/>
    </source>
</evidence>
<feature type="region of interest" description="Disordered" evidence="1">
    <location>
        <begin position="110"/>
        <end position="159"/>
    </location>
</feature>
<comment type="caution">
    <text evidence="2">The sequence shown here is derived from an EMBL/GenBank/DDBJ whole genome shotgun (WGS) entry which is preliminary data.</text>
</comment>
<proteinExistence type="predicted"/>
<accession>A0A5J4W8R8</accession>
<organism evidence="2 3">
    <name type="scientific">Streblomastix strix</name>
    <dbReference type="NCBI Taxonomy" id="222440"/>
    <lineage>
        <taxon>Eukaryota</taxon>
        <taxon>Metamonada</taxon>
        <taxon>Preaxostyla</taxon>
        <taxon>Oxymonadida</taxon>
        <taxon>Streblomastigidae</taxon>
        <taxon>Streblomastix</taxon>
    </lineage>
</organism>
<evidence type="ECO:0000313" key="2">
    <source>
        <dbReference type="EMBL" id="KAA6391023.1"/>
    </source>
</evidence>
<dbReference type="EMBL" id="SNRW01003020">
    <property type="protein sequence ID" value="KAA6391023.1"/>
    <property type="molecule type" value="Genomic_DNA"/>
</dbReference>
<gene>
    <name evidence="2" type="ORF">EZS28_013450</name>
</gene>
<evidence type="ECO:0000313" key="3">
    <source>
        <dbReference type="Proteomes" id="UP000324800"/>
    </source>
</evidence>
<dbReference type="AlphaFoldDB" id="A0A5J4W8R8"/>
<reference evidence="2 3" key="1">
    <citation type="submission" date="2019-03" db="EMBL/GenBank/DDBJ databases">
        <title>Single cell metagenomics reveals metabolic interactions within the superorganism composed of flagellate Streblomastix strix and complex community of Bacteroidetes bacteria on its surface.</title>
        <authorList>
            <person name="Treitli S.C."/>
            <person name="Kolisko M."/>
            <person name="Husnik F."/>
            <person name="Keeling P."/>
            <person name="Hampl V."/>
        </authorList>
    </citation>
    <scope>NUCLEOTIDE SEQUENCE [LARGE SCALE GENOMIC DNA]</scope>
    <source>
        <strain evidence="2">ST1C</strain>
    </source>
</reference>
<name>A0A5J4W8R8_9EUKA</name>